<name>A0ABS9HP64_9GAMM</name>
<evidence type="ECO:0000256" key="1">
    <source>
        <dbReference type="SAM" id="Coils"/>
    </source>
</evidence>
<dbReference type="Proteomes" id="UP001430796">
    <property type="component" value="Unassembled WGS sequence"/>
</dbReference>
<protein>
    <recommendedName>
        <fullName evidence="4">Polymerase nucleotidyl transferase domain-containing protein</fullName>
    </recommendedName>
</protein>
<evidence type="ECO:0000313" key="2">
    <source>
        <dbReference type="EMBL" id="MCF7220761.1"/>
    </source>
</evidence>
<reference evidence="2" key="2">
    <citation type="submission" date="2022-01" db="EMBL/GenBank/DDBJ databases">
        <authorList>
            <person name="Zhou L.Y."/>
        </authorList>
    </citation>
    <scope>NUCLEOTIDE SEQUENCE</scope>
    <source>
        <strain evidence="2">TLK-CK17</strain>
    </source>
</reference>
<dbReference type="RefSeq" id="WP_237053112.1">
    <property type="nucleotide sequence ID" value="NZ_JAKJPO010000001.1"/>
</dbReference>
<dbReference type="EMBL" id="JAKJPO010000001">
    <property type="protein sequence ID" value="MCF7220761.1"/>
    <property type="molecule type" value="Genomic_DNA"/>
</dbReference>
<feature type="coiled-coil region" evidence="1">
    <location>
        <begin position="10"/>
        <end position="37"/>
    </location>
</feature>
<sequence length="320" mass="36467">MRAGELLQGHAGLRERREQSSRKLEELTKELNTLERVRELSGVTVFAAGSYGRLEAGVSSDLDLFVVANGNNIAPLDQVRLLASIADINDRLGFPPLDEEMRFFRIYTQSELIDHTGKPVDDTENSFTARMLLLLESRCVAGDLAYNQIAAAVANNYFRDNKGKKDFRPLFLLNDLLRYWRTLCLNYEGTRSDPTKRWRKKNLNLRFSRLSTVFSTVVALLAFRPGKAEGFLPLVSLTPFERLARSLDQSGDPSLTQGFNELLDNYEWFLRLKDEKGTESILTDDSTKIEARQRAESISCFFSRILNSEAYKDNARYLTL</sequence>
<keyword evidence="1" id="KW-0175">Coiled coil</keyword>
<accession>A0ABS9HP64</accession>
<dbReference type="InterPro" id="IPR043519">
    <property type="entry name" value="NT_sf"/>
</dbReference>
<proteinExistence type="predicted"/>
<keyword evidence="3" id="KW-1185">Reference proteome</keyword>
<evidence type="ECO:0008006" key="4">
    <source>
        <dbReference type="Google" id="ProtNLM"/>
    </source>
</evidence>
<reference evidence="2" key="1">
    <citation type="submission" date="2022-01" db="EMBL/GenBank/DDBJ databases">
        <title>Lysobacter chinensis sp. nov., a bacterium isolated from cow dung compost.</title>
        <authorList>
            <person name="Liu Y."/>
        </authorList>
    </citation>
    <scope>NUCLEOTIDE SEQUENCE</scope>
    <source>
        <strain evidence="2">TLK-CK17</strain>
    </source>
</reference>
<dbReference type="SUPFAM" id="SSF81301">
    <property type="entry name" value="Nucleotidyltransferase"/>
    <property type="match status" value="1"/>
</dbReference>
<organism evidence="2 3">
    <name type="scientific">Marilutibacter chinensis</name>
    <dbReference type="NCBI Taxonomy" id="2912247"/>
    <lineage>
        <taxon>Bacteria</taxon>
        <taxon>Pseudomonadati</taxon>
        <taxon>Pseudomonadota</taxon>
        <taxon>Gammaproteobacteria</taxon>
        <taxon>Lysobacterales</taxon>
        <taxon>Lysobacteraceae</taxon>
        <taxon>Marilutibacter</taxon>
    </lineage>
</organism>
<evidence type="ECO:0000313" key="3">
    <source>
        <dbReference type="Proteomes" id="UP001430796"/>
    </source>
</evidence>
<gene>
    <name evidence="2" type="ORF">L3V18_03005</name>
</gene>
<comment type="caution">
    <text evidence="2">The sequence shown here is derived from an EMBL/GenBank/DDBJ whole genome shotgun (WGS) entry which is preliminary data.</text>
</comment>